<evidence type="ECO:0000256" key="9">
    <source>
        <dbReference type="HAMAP-Rule" id="MF_00087"/>
    </source>
</evidence>
<feature type="active site" description="Nucleophile" evidence="9 10">
    <location>
        <position position="50"/>
    </location>
</feature>
<dbReference type="Pfam" id="PF05201">
    <property type="entry name" value="GlutR_N"/>
    <property type="match status" value="1"/>
</dbReference>
<comment type="function">
    <text evidence="9">Catalyzes the NADPH-dependent reduction of glutamyl-tRNA(Glu) to glutamate 1-semialdehyde (GSA).</text>
</comment>
<organism evidence="18 19">
    <name type="scientific">Sulfuritortus calidifontis</name>
    <dbReference type="NCBI Taxonomy" id="1914471"/>
    <lineage>
        <taxon>Bacteria</taxon>
        <taxon>Pseudomonadati</taxon>
        <taxon>Pseudomonadota</taxon>
        <taxon>Betaproteobacteria</taxon>
        <taxon>Nitrosomonadales</taxon>
        <taxon>Thiobacillaceae</taxon>
        <taxon>Sulfuritortus</taxon>
    </lineage>
</organism>
<dbReference type="PIRSF" id="PIRSF000445">
    <property type="entry name" value="4pyrrol_synth_GluRdtase"/>
    <property type="match status" value="1"/>
</dbReference>
<dbReference type="EC" id="1.2.1.70" evidence="3 9"/>
<dbReference type="InterPro" id="IPR015895">
    <property type="entry name" value="4pyrrol_synth_GluRdtase_N"/>
</dbReference>
<dbReference type="HAMAP" id="MF_00087">
    <property type="entry name" value="Glu_tRNA_reductase"/>
    <property type="match status" value="1"/>
</dbReference>
<dbReference type="PROSITE" id="PS00747">
    <property type="entry name" value="GLUTR"/>
    <property type="match status" value="1"/>
</dbReference>
<gene>
    <name evidence="9" type="primary">hemA</name>
    <name evidence="18" type="ORF">EDC61_10210</name>
</gene>
<evidence type="ECO:0000259" key="17">
    <source>
        <dbReference type="Pfam" id="PF05201"/>
    </source>
</evidence>
<dbReference type="Pfam" id="PF01488">
    <property type="entry name" value="Shikimate_DH"/>
    <property type="match status" value="1"/>
</dbReference>
<comment type="subunit">
    <text evidence="9">Homodimer.</text>
</comment>
<dbReference type="InterPro" id="IPR036343">
    <property type="entry name" value="GluRdtase_N_sf"/>
</dbReference>
<evidence type="ECO:0000256" key="14">
    <source>
        <dbReference type="RuleBase" id="RU000584"/>
    </source>
</evidence>
<evidence type="ECO:0000256" key="2">
    <source>
        <dbReference type="ARBA" id="ARBA00005916"/>
    </source>
</evidence>
<dbReference type="InterPro" id="IPR036453">
    <property type="entry name" value="GluRdtase_dimer_dom_sf"/>
</dbReference>
<keyword evidence="4 9" id="KW-0521">NADP</keyword>
<feature type="binding site" evidence="9 11">
    <location>
        <position position="116"/>
    </location>
    <ligand>
        <name>substrate</name>
    </ligand>
</feature>
<dbReference type="NCBIfam" id="TIGR01035">
    <property type="entry name" value="hemA"/>
    <property type="match status" value="1"/>
</dbReference>
<dbReference type="PANTHER" id="PTHR43013:SF1">
    <property type="entry name" value="GLUTAMYL-TRNA REDUCTASE"/>
    <property type="match status" value="1"/>
</dbReference>
<evidence type="ECO:0000256" key="3">
    <source>
        <dbReference type="ARBA" id="ARBA00012970"/>
    </source>
</evidence>
<dbReference type="InterPro" id="IPR000343">
    <property type="entry name" value="4pyrrol_synth_GluRdtase"/>
</dbReference>
<dbReference type="InterPro" id="IPR018214">
    <property type="entry name" value="GluRdtase_CS"/>
</dbReference>
<evidence type="ECO:0000256" key="12">
    <source>
        <dbReference type="PIRSR" id="PIRSR000445-3"/>
    </source>
</evidence>
<evidence type="ECO:0000313" key="19">
    <source>
        <dbReference type="Proteomes" id="UP000295135"/>
    </source>
</evidence>
<protein>
    <recommendedName>
        <fullName evidence="8 9">Glutamyl-tRNA reductase</fullName>
        <shortName evidence="9">GluTR</shortName>
        <ecNumber evidence="3 9">1.2.1.70</ecNumber>
    </recommendedName>
</protein>
<dbReference type="CDD" id="cd05213">
    <property type="entry name" value="NAD_bind_Glutamyl_tRNA_reduct"/>
    <property type="match status" value="1"/>
</dbReference>
<feature type="domain" description="Tetrapyrrole biosynthesis glutamyl-tRNA reductase dimerisation" evidence="15">
    <location>
        <begin position="316"/>
        <end position="413"/>
    </location>
</feature>
<comment type="catalytic activity">
    <reaction evidence="7 9 14">
        <text>(S)-4-amino-5-oxopentanoate + tRNA(Glu) + NADP(+) = L-glutamyl-tRNA(Glu) + NADPH + H(+)</text>
        <dbReference type="Rhea" id="RHEA:12344"/>
        <dbReference type="Rhea" id="RHEA-COMP:9663"/>
        <dbReference type="Rhea" id="RHEA-COMP:9680"/>
        <dbReference type="ChEBI" id="CHEBI:15378"/>
        <dbReference type="ChEBI" id="CHEBI:57501"/>
        <dbReference type="ChEBI" id="CHEBI:57783"/>
        <dbReference type="ChEBI" id="CHEBI:58349"/>
        <dbReference type="ChEBI" id="CHEBI:78442"/>
        <dbReference type="ChEBI" id="CHEBI:78520"/>
        <dbReference type="EC" id="1.2.1.70"/>
    </reaction>
</comment>
<dbReference type="InterPro" id="IPR015896">
    <property type="entry name" value="4pyrrol_synth_GluRdtase_dimer"/>
</dbReference>
<evidence type="ECO:0000256" key="13">
    <source>
        <dbReference type="PIRSR" id="PIRSR000445-4"/>
    </source>
</evidence>
<dbReference type="Gene3D" id="3.40.50.720">
    <property type="entry name" value="NAD(P)-binding Rossmann-like Domain"/>
    <property type="match status" value="1"/>
</dbReference>
<feature type="domain" description="Quinate/shikimate 5-dehydrogenase/glutamyl-tRNA reductase" evidence="16">
    <location>
        <begin position="168"/>
        <end position="302"/>
    </location>
</feature>
<keyword evidence="19" id="KW-1185">Reference proteome</keyword>
<dbReference type="RefSeq" id="WP_126458266.1">
    <property type="nucleotide sequence ID" value="NZ_AP018721.1"/>
</dbReference>
<feature type="binding site" evidence="9 12">
    <location>
        <begin position="185"/>
        <end position="190"/>
    </location>
    <ligand>
        <name>NADP(+)</name>
        <dbReference type="ChEBI" id="CHEBI:58349"/>
    </ligand>
</feature>
<dbReference type="PANTHER" id="PTHR43013">
    <property type="entry name" value="GLUTAMYL-TRNA REDUCTASE"/>
    <property type="match status" value="1"/>
</dbReference>
<dbReference type="UniPathway" id="UPA00251">
    <property type="reaction ID" value="UER00316"/>
</dbReference>
<comment type="similarity">
    <text evidence="2 9 14">Belongs to the glutamyl-tRNA reductase family.</text>
</comment>
<keyword evidence="5 9" id="KW-0560">Oxidoreductase</keyword>
<feature type="binding site" evidence="9 11">
    <location>
        <position position="105"/>
    </location>
    <ligand>
        <name>substrate</name>
    </ligand>
</feature>
<comment type="caution">
    <text evidence="18">The sequence shown here is derived from an EMBL/GenBank/DDBJ whole genome shotgun (WGS) entry which is preliminary data.</text>
</comment>
<keyword evidence="6 9" id="KW-0627">Porphyrin biosynthesis</keyword>
<dbReference type="AlphaFoldDB" id="A0A4R3JXI5"/>
<dbReference type="SUPFAM" id="SSF69075">
    <property type="entry name" value="Glutamyl tRNA-reductase dimerization domain"/>
    <property type="match status" value="1"/>
</dbReference>
<dbReference type="Pfam" id="PF00745">
    <property type="entry name" value="GlutR_dimer"/>
    <property type="match status" value="1"/>
</dbReference>
<dbReference type="FunFam" id="3.40.50.720:FF:000031">
    <property type="entry name" value="Glutamyl-tRNA reductase"/>
    <property type="match status" value="1"/>
</dbReference>
<evidence type="ECO:0000256" key="11">
    <source>
        <dbReference type="PIRSR" id="PIRSR000445-2"/>
    </source>
</evidence>
<dbReference type="OrthoDB" id="110209at2"/>
<proteinExistence type="inferred from homology"/>
<dbReference type="Gene3D" id="3.30.460.30">
    <property type="entry name" value="Glutamyl-tRNA reductase, N-terminal domain"/>
    <property type="match status" value="1"/>
</dbReference>
<dbReference type="EMBL" id="SLZY01000002">
    <property type="protein sequence ID" value="TCS73242.1"/>
    <property type="molecule type" value="Genomic_DNA"/>
</dbReference>
<evidence type="ECO:0000256" key="1">
    <source>
        <dbReference type="ARBA" id="ARBA00005059"/>
    </source>
</evidence>
<feature type="binding site" evidence="9 11">
    <location>
        <begin position="49"/>
        <end position="52"/>
    </location>
    <ligand>
        <name>substrate</name>
    </ligand>
</feature>
<evidence type="ECO:0000256" key="8">
    <source>
        <dbReference type="ARBA" id="ARBA00068659"/>
    </source>
</evidence>
<dbReference type="GO" id="GO:0050661">
    <property type="term" value="F:NADP binding"/>
    <property type="evidence" value="ECO:0007669"/>
    <property type="project" value="InterPro"/>
</dbReference>
<feature type="domain" description="Glutamyl-tRNA reductase N-terminal" evidence="17">
    <location>
        <begin position="7"/>
        <end position="152"/>
    </location>
</feature>
<dbReference type="InterPro" id="IPR006151">
    <property type="entry name" value="Shikm_DH/Glu-tRNA_Rdtase"/>
</dbReference>
<dbReference type="SUPFAM" id="SSF69742">
    <property type="entry name" value="Glutamyl tRNA-reductase catalytic, N-terminal domain"/>
    <property type="match status" value="1"/>
</dbReference>
<evidence type="ECO:0000256" key="6">
    <source>
        <dbReference type="ARBA" id="ARBA00023244"/>
    </source>
</evidence>
<accession>A0A4R3JXI5</accession>
<evidence type="ECO:0000256" key="4">
    <source>
        <dbReference type="ARBA" id="ARBA00022857"/>
    </source>
</evidence>
<feature type="site" description="Important for activity" evidence="9 13">
    <location>
        <position position="95"/>
    </location>
</feature>
<comment type="pathway">
    <text evidence="1 9 14">Porphyrin-containing compound metabolism; protoporphyrin-IX biosynthesis; 5-aminolevulinate from L-glutamyl-tRNA(Glu): step 1/2.</text>
</comment>
<evidence type="ECO:0000256" key="10">
    <source>
        <dbReference type="PIRSR" id="PIRSR000445-1"/>
    </source>
</evidence>
<comment type="domain">
    <text evidence="9">Possesses an unusual extended V-shaped dimeric structure with each monomer consisting of three distinct domains arranged along a curved 'spinal' alpha-helix. The N-terminal catalytic domain specifically recognizes the glutamate moiety of the substrate. The second domain is the NADPH-binding domain, and the third C-terminal domain is responsible for dimerization.</text>
</comment>
<evidence type="ECO:0000256" key="7">
    <source>
        <dbReference type="ARBA" id="ARBA00047464"/>
    </source>
</evidence>
<dbReference type="GO" id="GO:0008883">
    <property type="term" value="F:glutamyl-tRNA reductase activity"/>
    <property type="evidence" value="ECO:0007669"/>
    <property type="project" value="UniProtKB-UniRule"/>
</dbReference>
<evidence type="ECO:0000259" key="15">
    <source>
        <dbReference type="Pfam" id="PF00745"/>
    </source>
</evidence>
<reference evidence="18 19" key="1">
    <citation type="submission" date="2019-03" db="EMBL/GenBank/DDBJ databases">
        <title>Genomic Encyclopedia of Type Strains, Phase IV (KMG-IV): sequencing the most valuable type-strain genomes for metagenomic binning, comparative biology and taxonomic classification.</title>
        <authorList>
            <person name="Goeker M."/>
        </authorList>
    </citation>
    <scope>NUCLEOTIDE SEQUENCE [LARGE SCALE GENOMIC DNA]</scope>
    <source>
        <strain evidence="18 19">DSM 103923</strain>
    </source>
</reference>
<evidence type="ECO:0000259" key="16">
    <source>
        <dbReference type="Pfam" id="PF01488"/>
    </source>
</evidence>
<dbReference type="GO" id="GO:0019353">
    <property type="term" value="P:protoporphyrinogen IX biosynthetic process from glutamate"/>
    <property type="evidence" value="ECO:0007669"/>
    <property type="project" value="TreeGrafter"/>
</dbReference>
<dbReference type="InterPro" id="IPR036291">
    <property type="entry name" value="NAD(P)-bd_dom_sf"/>
</dbReference>
<dbReference type="SUPFAM" id="SSF51735">
    <property type="entry name" value="NAD(P)-binding Rossmann-fold domains"/>
    <property type="match status" value="1"/>
</dbReference>
<comment type="miscellaneous">
    <text evidence="9">During catalysis, the active site Cys acts as a nucleophile attacking the alpha-carbonyl group of tRNA-bound glutamate with the formation of a thioester intermediate between enzyme and glutamate, and the concomitant release of tRNA(Glu). The thioester intermediate is finally reduced by direct hydride transfer from NADPH, to form the product GSA.</text>
</comment>
<sequence length="417" mass="46025">MQLFACGVNHHTAPVAIRERVAFPPDILERALVDVTGNRVAREAAILSTCNRTEIYCNTEQPEAVAEWLADFHSLPAKEVKPYLYLLPSDQAANHAFRVASGLDSMVLGETQILGQMKQAAERAKDAGTLGLLLNRLFQRTFSVAKEVRTATQIGANTVSMAAAAVTLAERIFPSIEDQSILFIGAGEMIELVATHFVARKPRRVMVINRTIERARELAHKLGGEAAALTALPELLPEFDIVVTSTASPLPILGLGMAERAVKLRRHRPMFMVDLAVPRDIETEVGELNDVFLYTVDDLGEVVRAGHDSRHAAISQAEAIIAANVSEFMHWIDSRRAVPVLRSLRDHAERMRRHEMDKAVKALARGDDPQAVIEALSRGLTNKLLHDPSHVLNHASGEEREALAQHLARLYNLRDDL</sequence>
<feature type="binding site" evidence="9 11">
    <location>
        <begin position="110"/>
        <end position="112"/>
    </location>
    <ligand>
        <name>substrate</name>
    </ligand>
</feature>
<name>A0A4R3JXI5_9PROT</name>
<dbReference type="Proteomes" id="UP000295135">
    <property type="component" value="Unassembled WGS sequence"/>
</dbReference>
<dbReference type="FunFam" id="3.30.460.30:FF:000001">
    <property type="entry name" value="Glutamyl-tRNA reductase"/>
    <property type="match status" value="1"/>
</dbReference>
<evidence type="ECO:0000256" key="5">
    <source>
        <dbReference type="ARBA" id="ARBA00023002"/>
    </source>
</evidence>
<evidence type="ECO:0000313" key="18">
    <source>
        <dbReference type="EMBL" id="TCS73242.1"/>
    </source>
</evidence>